<feature type="transmembrane region" description="Helical" evidence="1">
    <location>
        <begin position="77"/>
        <end position="95"/>
    </location>
</feature>
<reference evidence="3" key="1">
    <citation type="journal article" date="2019" name="Int. J. Syst. Evol. Microbiol.">
        <title>The Global Catalogue of Microorganisms (GCM) 10K type strain sequencing project: providing services to taxonomists for standard genome sequencing and annotation.</title>
        <authorList>
            <consortium name="The Broad Institute Genomics Platform"/>
            <consortium name="The Broad Institute Genome Sequencing Center for Infectious Disease"/>
            <person name="Wu L."/>
            <person name="Ma J."/>
        </authorList>
    </citation>
    <scope>NUCLEOTIDE SEQUENCE [LARGE SCALE GENOMIC DNA]</scope>
    <source>
        <strain evidence="3">CCM 8937</strain>
    </source>
</reference>
<protein>
    <submittedName>
        <fullName evidence="2">Uncharacterized protein</fullName>
    </submittedName>
</protein>
<comment type="caution">
    <text evidence="2">The sequence shown here is derived from an EMBL/GenBank/DDBJ whole genome shotgun (WGS) entry which is preliminary data.</text>
</comment>
<dbReference type="Proteomes" id="UP001597191">
    <property type="component" value="Unassembled WGS sequence"/>
</dbReference>
<keyword evidence="3" id="KW-1185">Reference proteome</keyword>
<feature type="transmembrane region" description="Helical" evidence="1">
    <location>
        <begin position="37"/>
        <end position="56"/>
    </location>
</feature>
<keyword evidence="1" id="KW-0472">Membrane</keyword>
<feature type="transmembrane region" description="Helical" evidence="1">
    <location>
        <begin position="12"/>
        <end position="31"/>
    </location>
</feature>
<accession>A0ABW4BMU7</accession>
<evidence type="ECO:0000313" key="2">
    <source>
        <dbReference type="EMBL" id="MFD1411564.1"/>
    </source>
</evidence>
<dbReference type="EMBL" id="JBHTOH010000081">
    <property type="protein sequence ID" value="MFD1411564.1"/>
    <property type="molecule type" value="Genomic_DNA"/>
</dbReference>
<organism evidence="2 3">
    <name type="scientific">Lapidilactobacillus gannanensis</name>
    <dbReference type="NCBI Taxonomy" id="2486002"/>
    <lineage>
        <taxon>Bacteria</taxon>
        <taxon>Bacillati</taxon>
        <taxon>Bacillota</taxon>
        <taxon>Bacilli</taxon>
        <taxon>Lactobacillales</taxon>
        <taxon>Lactobacillaceae</taxon>
        <taxon>Lapidilactobacillus</taxon>
    </lineage>
</organism>
<evidence type="ECO:0000313" key="3">
    <source>
        <dbReference type="Proteomes" id="UP001597191"/>
    </source>
</evidence>
<name>A0ABW4BMU7_9LACO</name>
<dbReference type="RefSeq" id="WP_125650751.1">
    <property type="nucleotide sequence ID" value="NZ_JBHTOH010000081.1"/>
</dbReference>
<sequence>MTKRSGHFMRIFITIISFILGLTIISSWRAVGLATWQNWQIILLTGTLIISLRYYTWKKPSRQRLLNKNQVQLIGNIAIGLVLTIIAMLSIVILLEQLQLINLAMVTSLAIADSMRALCGWFIVLLYLFSDKLMDQLAHN</sequence>
<keyword evidence="1" id="KW-0812">Transmembrane</keyword>
<evidence type="ECO:0000256" key="1">
    <source>
        <dbReference type="SAM" id="Phobius"/>
    </source>
</evidence>
<proteinExistence type="predicted"/>
<feature type="transmembrane region" description="Helical" evidence="1">
    <location>
        <begin position="101"/>
        <end position="129"/>
    </location>
</feature>
<keyword evidence="1" id="KW-1133">Transmembrane helix</keyword>
<gene>
    <name evidence="2" type="ORF">ACFQ4R_08210</name>
</gene>